<organism evidence="1 2">
    <name type="scientific">Solanum commersonii</name>
    <name type="common">Commerson's wild potato</name>
    <name type="synonym">Commerson's nightshade</name>
    <dbReference type="NCBI Taxonomy" id="4109"/>
    <lineage>
        <taxon>Eukaryota</taxon>
        <taxon>Viridiplantae</taxon>
        <taxon>Streptophyta</taxon>
        <taxon>Embryophyta</taxon>
        <taxon>Tracheophyta</taxon>
        <taxon>Spermatophyta</taxon>
        <taxon>Magnoliopsida</taxon>
        <taxon>eudicotyledons</taxon>
        <taxon>Gunneridae</taxon>
        <taxon>Pentapetalae</taxon>
        <taxon>asterids</taxon>
        <taxon>lamiids</taxon>
        <taxon>Solanales</taxon>
        <taxon>Solanaceae</taxon>
        <taxon>Solanoideae</taxon>
        <taxon>Solaneae</taxon>
        <taxon>Solanum</taxon>
    </lineage>
</organism>
<dbReference type="OrthoDB" id="1305860at2759"/>
<name>A0A9J5XHH7_SOLCO</name>
<keyword evidence="2" id="KW-1185">Reference proteome</keyword>
<accession>A0A9J5XHH7</accession>
<protein>
    <submittedName>
        <fullName evidence="1">Uncharacterized protein</fullName>
    </submittedName>
</protein>
<dbReference type="AlphaFoldDB" id="A0A9J5XHH7"/>
<sequence length="178" mass="21295">MILKQWKVPWEIVERVEDIRKRLHQLDAKIIHIFREENTVADSLDNEVIEKQDTKEYHIFQELLSNIWRLLNMDKAQVPNLRIRNKYISIQRQEQWTCNYKIFDILRHKTSNNSHITHRILGVTIHNYSRLFTRKSSQLVSTPSDNAEGKETGCQQWRSKITYSSRSVGTFHVLVHTR</sequence>
<reference evidence="1 2" key="1">
    <citation type="submission" date="2020-09" db="EMBL/GenBank/DDBJ databases">
        <title>De no assembly of potato wild relative species, Solanum commersonii.</title>
        <authorList>
            <person name="Cho K."/>
        </authorList>
    </citation>
    <scope>NUCLEOTIDE SEQUENCE [LARGE SCALE GENOMIC DNA]</scope>
    <source>
        <strain evidence="1">LZ3.2</strain>
        <tissue evidence="1">Leaf</tissue>
    </source>
</reference>
<proteinExistence type="predicted"/>
<comment type="caution">
    <text evidence="1">The sequence shown here is derived from an EMBL/GenBank/DDBJ whole genome shotgun (WGS) entry which is preliminary data.</text>
</comment>
<evidence type="ECO:0000313" key="1">
    <source>
        <dbReference type="EMBL" id="KAG5586392.1"/>
    </source>
</evidence>
<dbReference type="EMBL" id="JACXVP010000009">
    <property type="protein sequence ID" value="KAG5586392.1"/>
    <property type="molecule type" value="Genomic_DNA"/>
</dbReference>
<evidence type="ECO:0000313" key="2">
    <source>
        <dbReference type="Proteomes" id="UP000824120"/>
    </source>
</evidence>
<gene>
    <name evidence="1" type="ORF">H5410_046826</name>
</gene>
<dbReference type="Proteomes" id="UP000824120">
    <property type="component" value="Chromosome 9"/>
</dbReference>